<comment type="caution">
    <text evidence="2">The sequence shown here is derived from an EMBL/GenBank/DDBJ whole genome shotgun (WGS) entry which is preliminary data.</text>
</comment>
<keyword evidence="3" id="KW-1185">Reference proteome</keyword>
<sequence>MIRKISQQYAQVGHRLLTSNPCAALSARSIHDEQGKKGNVQGKTNLEAEAMKADGAKHVTFTEKHIHQEDIVDGKVHIENKDVFKTEVEQDIHEAHQTDYSGKLWDAGPVKMTEQQISEELIPGETDTKLPPAWEEDLNHPSVKGEGGDRVYYESKHLHDLTKHNEKQMKQKFEKGQK</sequence>
<reference evidence="2" key="1">
    <citation type="submission" date="2022-01" db="EMBL/GenBank/DDBJ databases">
        <title>Genome Sequence Resource for Two Populations of Ditylenchus destructor, the Migratory Endoparasitic Phytonematode.</title>
        <authorList>
            <person name="Zhang H."/>
            <person name="Lin R."/>
            <person name="Xie B."/>
        </authorList>
    </citation>
    <scope>NUCLEOTIDE SEQUENCE</scope>
    <source>
        <strain evidence="2">BazhouSP</strain>
    </source>
</reference>
<feature type="region of interest" description="Disordered" evidence="1">
    <location>
        <begin position="123"/>
        <end position="149"/>
    </location>
</feature>
<proteinExistence type="predicted"/>
<gene>
    <name evidence="2" type="ORF">DdX_16048</name>
</gene>
<dbReference type="EMBL" id="JAKKPZ010000117">
    <property type="protein sequence ID" value="KAI1701505.1"/>
    <property type="molecule type" value="Genomic_DNA"/>
</dbReference>
<dbReference type="AlphaFoldDB" id="A0AAD4QU94"/>
<evidence type="ECO:0000313" key="3">
    <source>
        <dbReference type="Proteomes" id="UP001201812"/>
    </source>
</evidence>
<evidence type="ECO:0000256" key="1">
    <source>
        <dbReference type="SAM" id="MobiDB-lite"/>
    </source>
</evidence>
<organism evidence="2 3">
    <name type="scientific">Ditylenchus destructor</name>
    <dbReference type="NCBI Taxonomy" id="166010"/>
    <lineage>
        <taxon>Eukaryota</taxon>
        <taxon>Metazoa</taxon>
        <taxon>Ecdysozoa</taxon>
        <taxon>Nematoda</taxon>
        <taxon>Chromadorea</taxon>
        <taxon>Rhabditida</taxon>
        <taxon>Tylenchina</taxon>
        <taxon>Tylenchomorpha</taxon>
        <taxon>Sphaerularioidea</taxon>
        <taxon>Anguinidae</taxon>
        <taxon>Anguininae</taxon>
        <taxon>Ditylenchus</taxon>
    </lineage>
</organism>
<name>A0AAD4QU94_9BILA</name>
<accession>A0AAD4QU94</accession>
<protein>
    <submittedName>
        <fullName evidence="2">Uncharacterized protein</fullName>
    </submittedName>
</protein>
<dbReference type="Proteomes" id="UP001201812">
    <property type="component" value="Unassembled WGS sequence"/>
</dbReference>
<evidence type="ECO:0000313" key="2">
    <source>
        <dbReference type="EMBL" id="KAI1701505.1"/>
    </source>
</evidence>
<feature type="region of interest" description="Disordered" evidence="1">
    <location>
        <begin position="159"/>
        <end position="178"/>
    </location>
</feature>